<dbReference type="GeneID" id="97193814"/>
<keyword evidence="12" id="KW-1185">Reference proteome</keyword>
<dbReference type="CDD" id="cd02439">
    <property type="entry name" value="DMB-PRT_CobT"/>
    <property type="match status" value="1"/>
</dbReference>
<evidence type="ECO:0000256" key="7">
    <source>
        <dbReference type="ARBA" id="ARBA00022676"/>
    </source>
</evidence>
<comment type="pathway">
    <text evidence="2">Nucleoside biosynthesis; alpha-ribazole biosynthesis; alpha-ribazole from 5,6-dimethylbenzimidazole: step 1/2.</text>
</comment>
<evidence type="ECO:0000256" key="1">
    <source>
        <dbReference type="ARBA" id="ARBA00002197"/>
    </source>
</evidence>
<gene>
    <name evidence="11" type="primary">cobT</name>
    <name evidence="11" type="ORF">DW016_05095</name>
</gene>
<dbReference type="Gene3D" id="3.40.50.10210">
    <property type="match status" value="1"/>
</dbReference>
<dbReference type="PANTHER" id="PTHR43463">
    <property type="entry name" value="NICOTINATE-NUCLEOTIDE--DIMETHYLBENZIMIDAZOLE PHOSPHORIBOSYLTRANSFERASE"/>
    <property type="match status" value="1"/>
</dbReference>
<evidence type="ECO:0000256" key="2">
    <source>
        <dbReference type="ARBA" id="ARBA00005049"/>
    </source>
</evidence>
<name>A0A3E3K4K7_9FIRM</name>
<evidence type="ECO:0000256" key="5">
    <source>
        <dbReference type="ARBA" id="ARBA00015486"/>
    </source>
</evidence>
<comment type="function">
    <text evidence="1">Catalyzes the synthesis of alpha-ribazole-5'-phosphate from nicotinate mononucleotide (NAMN) and 5,6-dimethylbenzimidazole (DMB).</text>
</comment>
<protein>
    <recommendedName>
        <fullName evidence="5 10">Nicotinate-nucleotide--dimethylbenzimidazole phosphoribosyltransferase</fullName>
        <ecNumber evidence="4 10">2.4.2.21</ecNumber>
    </recommendedName>
</protein>
<dbReference type="InterPro" id="IPR003200">
    <property type="entry name" value="Nict_dMeBzImd_PRibTrfase"/>
</dbReference>
<accession>A0A3E3K4K7</accession>
<organism evidence="11 12">
    <name type="scientific">Sellimonas intestinalis</name>
    <dbReference type="NCBI Taxonomy" id="1653434"/>
    <lineage>
        <taxon>Bacteria</taxon>
        <taxon>Bacillati</taxon>
        <taxon>Bacillota</taxon>
        <taxon>Clostridia</taxon>
        <taxon>Lachnospirales</taxon>
        <taxon>Lachnospiraceae</taxon>
        <taxon>Sellimonas</taxon>
    </lineage>
</organism>
<dbReference type="PANTHER" id="PTHR43463:SF1">
    <property type="entry name" value="NICOTINATE-NUCLEOTIDE--DIMETHYLBENZIMIDAZOLE PHOSPHORIBOSYLTRANSFERASE"/>
    <property type="match status" value="1"/>
</dbReference>
<dbReference type="NCBIfam" id="NF000996">
    <property type="entry name" value="PRK00105.1"/>
    <property type="match status" value="1"/>
</dbReference>
<keyword evidence="8 11" id="KW-0808">Transferase</keyword>
<dbReference type="InterPro" id="IPR017846">
    <property type="entry name" value="Nict_dMeBzImd_PRibTrfase_bact"/>
</dbReference>
<dbReference type="AlphaFoldDB" id="A0A3E3K4K7"/>
<evidence type="ECO:0000313" key="11">
    <source>
        <dbReference type="EMBL" id="RGE88883.1"/>
    </source>
</evidence>
<dbReference type="GO" id="GO:0009236">
    <property type="term" value="P:cobalamin biosynthetic process"/>
    <property type="evidence" value="ECO:0007669"/>
    <property type="project" value="UniProtKB-UniRule"/>
</dbReference>
<sequence length="356" mass="38105">MQKENWNDAIKDITLPDEEVRQAALARWNQLAKPLHGMGKLEETIARIAAIQGTIHPLIDKKGIVILCADNGIVKEGVSQTGDEVTAVVAGNFLSGQTSVCKMAKAAGADVLPYDIGIRTDVKGLTRTPYKISCGTNNFLREPAMTRKETIQAIHIGMQIVKERKQEGYEILATGEMGIGNTTTSSAVACSLTGEPVEVMTGRGAGLSDKGLTRKKAVIREGLDKWRPDPSDVVDVLSKVGGLDLAGLAGVFLGCAKYQIPAVLDGFISSVAALAAARIHPAVRNYLFASHCSKEPAHARILKELGMEAPLCLEMALGEGTGACALFPLLDMAMAVYEEMSSFDDIQIAQYEEFTT</sequence>
<keyword evidence="7 11" id="KW-0328">Glycosyltransferase</keyword>
<dbReference type="InterPro" id="IPR036087">
    <property type="entry name" value="Nict_dMeBzImd_PRibTrfase_sf"/>
</dbReference>
<dbReference type="Gene3D" id="1.10.1610.10">
    <property type="match status" value="1"/>
</dbReference>
<evidence type="ECO:0000256" key="9">
    <source>
        <dbReference type="ARBA" id="ARBA00047340"/>
    </source>
</evidence>
<comment type="similarity">
    <text evidence="3">Belongs to the CobT family.</text>
</comment>
<dbReference type="RefSeq" id="WP_024733556.1">
    <property type="nucleotide sequence ID" value="NZ_BAABYU010000002.1"/>
</dbReference>
<comment type="catalytic activity">
    <reaction evidence="9">
        <text>5,6-dimethylbenzimidazole + nicotinate beta-D-ribonucleotide = alpha-ribazole 5'-phosphate + nicotinate + H(+)</text>
        <dbReference type="Rhea" id="RHEA:11196"/>
        <dbReference type="ChEBI" id="CHEBI:15378"/>
        <dbReference type="ChEBI" id="CHEBI:15890"/>
        <dbReference type="ChEBI" id="CHEBI:32544"/>
        <dbReference type="ChEBI" id="CHEBI:57502"/>
        <dbReference type="ChEBI" id="CHEBI:57918"/>
        <dbReference type="EC" id="2.4.2.21"/>
    </reaction>
</comment>
<evidence type="ECO:0000256" key="4">
    <source>
        <dbReference type="ARBA" id="ARBA00011991"/>
    </source>
</evidence>
<proteinExistence type="inferred from homology"/>
<evidence type="ECO:0000313" key="12">
    <source>
        <dbReference type="Proteomes" id="UP000261080"/>
    </source>
</evidence>
<dbReference type="Proteomes" id="UP000261080">
    <property type="component" value="Unassembled WGS sequence"/>
</dbReference>
<dbReference type="InterPro" id="IPR023195">
    <property type="entry name" value="Nict_dMeBzImd_PRibTrfase_N"/>
</dbReference>
<evidence type="ECO:0000256" key="8">
    <source>
        <dbReference type="ARBA" id="ARBA00022679"/>
    </source>
</evidence>
<dbReference type="Pfam" id="PF02277">
    <property type="entry name" value="DBI_PRT"/>
    <property type="match status" value="1"/>
</dbReference>
<dbReference type="SUPFAM" id="SSF52733">
    <property type="entry name" value="Nicotinate mononucleotide:5,6-dimethylbenzimidazole phosphoribosyltransferase (CobT)"/>
    <property type="match status" value="1"/>
</dbReference>
<reference evidence="11 12" key="1">
    <citation type="submission" date="2018-08" db="EMBL/GenBank/DDBJ databases">
        <title>A genome reference for cultivated species of the human gut microbiota.</title>
        <authorList>
            <person name="Zou Y."/>
            <person name="Xue W."/>
            <person name="Luo G."/>
        </authorList>
    </citation>
    <scope>NUCLEOTIDE SEQUENCE [LARGE SCALE GENOMIC DNA]</scope>
    <source>
        <strain evidence="11 12">AF37-2AT</strain>
    </source>
</reference>
<evidence type="ECO:0000256" key="10">
    <source>
        <dbReference type="NCBIfam" id="TIGR03160"/>
    </source>
</evidence>
<dbReference type="OrthoDB" id="9781491at2"/>
<dbReference type="GO" id="GO:0008939">
    <property type="term" value="F:nicotinate-nucleotide-dimethylbenzimidazole phosphoribosyltransferase activity"/>
    <property type="evidence" value="ECO:0007669"/>
    <property type="project" value="UniProtKB-UniRule"/>
</dbReference>
<dbReference type="FunFam" id="3.40.50.10210:FF:000001">
    <property type="entry name" value="Nicotinate-nucleotide--dimethylbenzimidazole phosphoribosyltransferase"/>
    <property type="match status" value="1"/>
</dbReference>
<keyword evidence="6" id="KW-0169">Cobalamin biosynthesis</keyword>
<evidence type="ECO:0000256" key="3">
    <source>
        <dbReference type="ARBA" id="ARBA00007110"/>
    </source>
</evidence>
<comment type="caution">
    <text evidence="11">The sequence shown here is derived from an EMBL/GenBank/DDBJ whole genome shotgun (WGS) entry which is preliminary data.</text>
</comment>
<evidence type="ECO:0000256" key="6">
    <source>
        <dbReference type="ARBA" id="ARBA00022573"/>
    </source>
</evidence>
<dbReference type="NCBIfam" id="TIGR03160">
    <property type="entry name" value="cobT_DBIPRT"/>
    <property type="match status" value="1"/>
</dbReference>
<dbReference type="UniPathway" id="UPA00061">
    <property type="reaction ID" value="UER00516"/>
</dbReference>
<dbReference type="EMBL" id="QVLX01000002">
    <property type="protein sequence ID" value="RGE88883.1"/>
    <property type="molecule type" value="Genomic_DNA"/>
</dbReference>
<dbReference type="EC" id="2.4.2.21" evidence="4 10"/>